<accession>E7D2A1</accession>
<dbReference type="EMBL" id="HQ010394">
    <property type="protein sequence ID" value="ADU04115.1"/>
    <property type="molecule type" value="Genomic_DNA"/>
</dbReference>
<reference evidence="1" key="2">
    <citation type="journal article" date="2011" name="Res. Microbiol.">
        <title>Characterisation of a large family of polymorphic collagen-like proteins in the endospore-forming bacterium Pasteuria ramosa.</title>
        <authorList>
            <person name="McElroy K."/>
            <person name="Mouton L."/>
            <person name="Du Pasquier L."/>
            <person name="Qi W."/>
            <person name="Ebert D."/>
        </authorList>
    </citation>
    <scope>NUCLEOTIDE SEQUENCE</scope>
</reference>
<proteinExistence type="predicted"/>
<reference evidence="1" key="1">
    <citation type="submission" date="2010-08" db="EMBL/GenBank/DDBJ databases">
        <authorList>
            <person name="McElroy K.E."/>
        </authorList>
    </citation>
    <scope>NUCLEOTIDE SEQUENCE</scope>
</reference>
<dbReference type="AlphaFoldDB" id="E7D2A1"/>
<dbReference type="Gene3D" id="2.60.120.40">
    <property type="match status" value="1"/>
</dbReference>
<gene>
    <name evidence="1" type="primary">Pcl31</name>
</gene>
<organism evidence="1">
    <name type="scientific">Pasteuria ramosa</name>
    <dbReference type="NCBI Taxonomy" id="225322"/>
    <lineage>
        <taxon>Bacteria</taxon>
        <taxon>Bacillati</taxon>
        <taxon>Bacillota</taxon>
        <taxon>Bacilli</taxon>
        <taxon>Bacillales</taxon>
        <taxon>Pasteuriaceae</taxon>
        <taxon>Pasteuria</taxon>
    </lineage>
</organism>
<dbReference type="InterPro" id="IPR008983">
    <property type="entry name" value="Tumour_necrosis_fac-like_dom"/>
</dbReference>
<name>E7D2A1_9BACL</name>
<protein>
    <submittedName>
        <fullName evidence="1">Collagen-like protein</fullName>
    </submittedName>
</protein>
<sequence length="231" mass="24855">MFMKENLETENSDKDNYEKLDKEMIDSSYINSKNKEIVNQNFDKMLTTGSDKKVLNFKIGSTISVAATGVTVFTGDTGATGDTGTTGITGLTGAMGPTVTTVVIRVFSWVSQCVRPGRSVHFKEVSFSKGPISFLSPSLIKIQCKGIYFITWSIGPIQGGVPARGLLLLNGKTPLDYGICARQNTHMSGSVVVNIGQQNSTIEICNNGDEAFSLLSSPINSNAWLIVNKIG</sequence>
<evidence type="ECO:0000313" key="1">
    <source>
        <dbReference type="EMBL" id="ADU04115.1"/>
    </source>
</evidence>